<evidence type="ECO:0000313" key="3">
    <source>
        <dbReference type="EMBL" id="QGZ99691.1"/>
    </source>
</evidence>
<dbReference type="RefSeq" id="WP_019225240.1">
    <property type="nucleotide sequence ID" value="NZ_CP046996.1"/>
</dbReference>
<protein>
    <recommendedName>
        <fullName evidence="2">LiaI-LiaF-like transmembrane region domain-containing protein</fullName>
    </recommendedName>
</protein>
<gene>
    <name evidence="3" type="ORF">GQ588_03010</name>
</gene>
<feature type="domain" description="LiaI-LiaF-like transmembrane region" evidence="2">
    <location>
        <begin position="5"/>
        <end position="54"/>
    </location>
</feature>
<accession>A0A857DGS9</accession>
<keyword evidence="1" id="KW-0812">Transmembrane</keyword>
<keyword evidence="1" id="KW-0472">Membrane</keyword>
<organism evidence="3 4">
    <name type="scientific">Dehalobacter restrictus</name>
    <dbReference type="NCBI Taxonomy" id="55583"/>
    <lineage>
        <taxon>Bacteria</taxon>
        <taxon>Bacillati</taxon>
        <taxon>Bacillota</taxon>
        <taxon>Clostridia</taxon>
        <taxon>Eubacteriales</taxon>
        <taxon>Desulfitobacteriaceae</taxon>
        <taxon>Dehalobacter</taxon>
    </lineage>
</organism>
<name>A0A857DGS9_9FIRM</name>
<dbReference type="EMBL" id="CP046996">
    <property type="protein sequence ID" value="QGZ99691.1"/>
    <property type="molecule type" value="Genomic_DNA"/>
</dbReference>
<sequence length="98" mass="11156">MKKNITLGAVIILVGVIWLLSNLDVFSFSIIGTFFLSLRKLWPLLLIGAGVSLLINKNSMMKTIVWIIIVICIMFYGIYGMNNGTLNYPEFKLQEHLY</sequence>
<evidence type="ECO:0000256" key="1">
    <source>
        <dbReference type="SAM" id="Phobius"/>
    </source>
</evidence>
<feature type="transmembrane region" description="Helical" evidence="1">
    <location>
        <begin position="41"/>
        <end position="56"/>
    </location>
</feature>
<feature type="transmembrane region" description="Helical" evidence="1">
    <location>
        <begin position="7"/>
        <end position="35"/>
    </location>
</feature>
<dbReference type="InterPro" id="IPR043726">
    <property type="entry name" value="LiaI-LiaF-like_TM1"/>
</dbReference>
<evidence type="ECO:0000259" key="2">
    <source>
        <dbReference type="Pfam" id="PF18917"/>
    </source>
</evidence>
<feature type="transmembrane region" description="Helical" evidence="1">
    <location>
        <begin position="63"/>
        <end position="81"/>
    </location>
</feature>
<reference evidence="3 4" key="1">
    <citation type="submission" date="2019-12" db="EMBL/GenBank/DDBJ databases">
        <title>Sequence classification of anaerobic respiratory reductive dehalogenases: First we see many, then we see few.</title>
        <authorList>
            <person name="Molenda O."/>
            <person name="Puentes Jacome L.A."/>
            <person name="Cao X."/>
            <person name="Nesbo C.L."/>
            <person name="Tang S."/>
            <person name="Morson N."/>
            <person name="Patron J."/>
            <person name="Lomheim L."/>
            <person name="Wishart D.S."/>
            <person name="Edwards E.A."/>
        </authorList>
    </citation>
    <scope>NUCLEOTIDE SEQUENCE [LARGE SCALE GENOMIC DNA]</scope>
    <source>
        <strain evidence="3 4">12DCA</strain>
    </source>
</reference>
<dbReference type="Proteomes" id="UP000430508">
    <property type="component" value="Chromosome"/>
</dbReference>
<proteinExistence type="predicted"/>
<dbReference type="AlphaFoldDB" id="A0A857DGS9"/>
<evidence type="ECO:0000313" key="4">
    <source>
        <dbReference type="Proteomes" id="UP000430508"/>
    </source>
</evidence>
<keyword evidence="1" id="KW-1133">Transmembrane helix</keyword>
<dbReference type="Pfam" id="PF18917">
    <property type="entry name" value="LiaI-LiaF-like_TM1"/>
    <property type="match status" value="1"/>
</dbReference>